<dbReference type="SUPFAM" id="SSF103473">
    <property type="entry name" value="MFS general substrate transporter"/>
    <property type="match status" value="1"/>
</dbReference>
<dbReference type="Gene3D" id="1.20.1720.10">
    <property type="entry name" value="Multidrug resistance protein D"/>
    <property type="match status" value="1"/>
</dbReference>
<evidence type="ECO:0000256" key="4">
    <source>
        <dbReference type="ARBA" id="ARBA00022692"/>
    </source>
</evidence>
<name>A0ABW1WFK4_9BACL</name>
<keyword evidence="4 7" id="KW-0812">Transmembrane</keyword>
<keyword evidence="10" id="KW-1185">Reference proteome</keyword>
<comment type="caution">
    <text evidence="9">The sequence shown here is derived from an EMBL/GenBank/DDBJ whole genome shotgun (WGS) entry which is preliminary data.</text>
</comment>
<feature type="transmembrane region" description="Helical" evidence="7">
    <location>
        <begin position="338"/>
        <end position="357"/>
    </location>
</feature>
<feature type="transmembrane region" description="Helical" evidence="7">
    <location>
        <begin position="20"/>
        <end position="46"/>
    </location>
</feature>
<dbReference type="NCBIfam" id="TIGR00711">
    <property type="entry name" value="efflux_EmrB"/>
    <property type="match status" value="1"/>
</dbReference>
<comment type="subcellular location">
    <subcellularLocation>
        <location evidence="1">Cell membrane</location>
        <topology evidence="1">Multi-pass membrane protein</topology>
    </subcellularLocation>
</comment>
<sequence>MSAIEEKRFQVHENLNVVPIVLVLLAGGFVTLLNQTLLVTALPSIMHDLHLSAVMVQWLQTVFLLVNGIMIPITAFLEERFTTRGLFLFAMGSFVLGTLICIASESFFFLIIGRIVQALGAGIMMPLMMTVMFIIFPIEKRGSVMGIFGLVIGFAPAIGPTLSGWLVNHYPWRILFYVVLPVALLDLILAIFILKNVTKRTYPKLDILSIILSTVGFGGLLYGSSIAGSHGWGDPEVLITILIGAAALTLFIMRQFKLEQPILEFRVFRYPIFTLTTAIGMLSFTVFIAGATMLPIYMQTMLRFSPLESGLMLLPGALVMGIMSPITGRIFDRVGARGLSITGITILLAMTLLMSRLDAHTSFTYLAVINAVRMFGLSMVLMPTTTAGLNQLPPHLIPHGTAMNNTMRQVAASIGTAILFTVMASTARNPKTYGMEGLIHGVDVAFFVASFLLIVALVLTFFVKKPKHV</sequence>
<dbReference type="PROSITE" id="PS50850">
    <property type="entry name" value="MFS"/>
    <property type="match status" value="1"/>
</dbReference>
<dbReference type="CDD" id="cd17503">
    <property type="entry name" value="MFS_LmrB_MDR_like"/>
    <property type="match status" value="1"/>
</dbReference>
<keyword evidence="3" id="KW-1003">Cell membrane</keyword>
<keyword evidence="6 7" id="KW-0472">Membrane</keyword>
<feature type="transmembrane region" description="Helical" evidence="7">
    <location>
        <begin position="237"/>
        <end position="253"/>
    </location>
</feature>
<gene>
    <name evidence="9" type="ORF">ACFP7A_07495</name>
</gene>
<evidence type="ECO:0000313" key="9">
    <source>
        <dbReference type="EMBL" id="MFC6386441.1"/>
    </source>
</evidence>
<feature type="transmembrane region" description="Helical" evidence="7">
    <location>
        <begin position="310"/>
        <end position="331"/>
    </location>
</feature>
<dbReference type="PANTHER" id="PTHR42718">
    <property type="entry name" value="MAJOR FACILITATOR SUPERFAMILY MULTIDRUG TRANSPORTER MFSC"/>
    <property type="match status" value="1"/>
</dbReference>
<feature type="transmembrane region" description="Helical" evidence="7">
    <location>
        <begin position="86"/>
        <end position="112"/>
    </location>
</feature>
<evidence type="ECO:0000256" key="6">
    <source>
        <dbReference type="ARBA" id="ARBA00023136"/>
    </source>
</evidence>
<evidence type="ECO:0000256" key="2">
    <source>
        <dbReference type="ARBA" id="ARBA00022448"/>
    </source>
</evidence>
<feature type="transmembrane region" description="Helical" evidence="7">
    <location>
        <begin position="273"/>
        <end position="298"/>
    </location>
</feature>
<dbReference type="Proteomes" id="UP001596267">
    <property type="component" value="Unassembled WGS sequence"/>
</dbReference>
<dbReference type="InterPro" id="IPR011701">
    <property type="entry name" value="MFS"/>
</dbReference>
<reference evidence="10" key="1">
    <citation type="journal article" date="2019" name="Int. J. Syst. Evol. Microbiol.">
        <title>The Global Catalogue of Microorganisms (GCM) 10K type strain sequencing project: providing services to taxonomists for standard genome sequencing and annotation.</title>
        <authorList>
            <consortium name="The Broad Institute Genomics Platform"/>
            <consortium name="The Broad Institute Genome Sequencing Center for Infectious Disease"/>
            <person name="Wu L."/>
            <person name="Ma J."/>
        </authorList>
    </citation>
    <scope>NUCLEOTIDE SEQUENCE [LARGE SCALE GENOMIC DNA]</scope>
    <source>
        <strain evidence="10">CCUG 42001</strain>
    </source>
</reference>
<dbReference type="PRINTS" id="PR01036">
    <property type="entry name" value="TCRTETB"/>
</dbReference>
<dbReference type="InterPro" id="IPR020846">
    <property type="entry name" value="MFS_dom"/>
</dbReference>
<evidence type="ECO:0000256" key="5">
    <source>
        <dbReference type="ARBA" id="ARBA00022989"/>
    </source>
</evidence>
<evidence type="ECO:0000256" key="1">
    <source>
        <dbReference type="ARBA" id="ARBA00004651"/>
    </source>
</evidence>
<dbReference type="RefSeq" id="WP_253054213.1">
    <property type="nucleotide sequence ID" value="NZ_JAMXWN010000006.1"/>
</dbReference>
<feature type="transmembrane region" description="Helical" evidence="7">
    <location>
        <begin position="205"/>
        <end position="225"/>
    </location>
</feature>
<evidence type="ECO:0000259" key="8">
    <source>
        <dbReference type="PROSITE" id="PS50850"/>
    </source>
</evidence>
<accession>A0ABW1WFK4</accession>
<feature type="transmembrane region" description="Helical" evidence="7">
    <location>
        <begin position="363"/>
        <end position="389"/>
    </location>
</feature>
<evidence type="ECO:0000313" key="10">
    <source>
        <dbReference type="Proteomes" id="UP001596267"/>
    </source>
</evidence>
<dbReference type="EMBL" id="JBHSTQ010000006">
    <property type="protein sequence ID" value="MFC6386441.1"/>
    <property type="molecule type" value="Genomic_DNA"/>
</dbReference>
<proteinExistence type="predicted"/>
<evidence type="ECO:0000256" key="7">
    <source>
        <dbReference type="SAM" id="Phobius"/>
    </source>
</evidence>
<feature type="transmembrane region" description="Helical" evidence="7">
    <location>
        <begin position="439"/>
        <end position="463"/>
    </location>
</feature>
<evidence type="ECO:0000256" key="3">
    <source>
        <dbReference type="ARBA" id="ARBA00022475"/>
    </source>
</evidence>
<feature type="transmembrane region" description="Helical" evidence="7">
    <location>
        <begin position="58"/>
        <end position="77"/>
    </location>
</feature>
<feature type="transmembrane region" description="Helical" evidence="7">
    <location>
        <begin position="118"/>
        <end position="138"/>
    </location>
</feature>
<dbReference type="PANTHER" id="PTHR42718:SF24">
    <property type="entry name" value="MAJOR FACILITATOR SUPERFAMILY (MFS) PROFILE DOMAIN-CONTAINING PROTEIN"/>
    <property type="match status" value="1"/>
</dbReference>
<keyword evidence="5 7" id="KW-1133">Transmembrane helix</keyword>
<feature type="domain" description="Major facilitator superfamily (MFS) profile" evidence="8">
    <location>
        <begin position="20"/>
        <end position="468"/>
    </location>
</feature>
<protein>
    <submittedName>
        <fullName evidence="9">MDR family MFS transporter</fullName>
    </submittedName>
</protein>
<dbReference type="Pfam" id="PF07690">
    <property type="entry name" value="MFS_1"/>
    <property type="match status" value="1"/>
</dbReference>
<organism evidence="9 10">
    <name type="scientific">Sporolactobacillus kofuensis</name>
    <dbReference type="NCBI Taxonomy" id="269672"/>
    <lineage>
        <taxon>Bacteria</taxon>
        <taxon>Bacillati</taxon>
        <taxon>Bacillota</taxon>
        <taxon>Bacilli</taxon>
        <taxon>Bacillales</taxon>
        <taxon>Sporolactobacillaceae</taxon>
        <taxon>Sporolactobacillus</taxon>
    </lineage>
</organism>
<dbReference type="InterPro" id="IPR004638">
    <property type="entry name" value="EmrB-like"/>
</dbReference>
<feature type="transmembrane region" description="Helical" evidence="7">
    <location>
        <begin position="145"/>
        <end position="168"/>
    </location>
</feature>
<dbReference type="InterPro" id="IPR036259">
    <property type="entry name" value="MFS_trans_sf"/>
</dbReference>
<dbReference type="Gene3D" id="1.20.1250.20">
    <property type="entry name" value="MFS general substrate transporter like domains"/>
    <property type="match status" value="1"/>
</dbReference>
<feature type="transmembrane region" description="Helical" evidence="7">
    <location>
        <begin position="174"/>
        <end position="193"/>
    </location>
</feature>
<keyword evidence="2" id="KW-0813">Transport</keyword>
<feature type="transmembrane region" description="Helical" evidence="7">
    <location>
        <begin position="410"/>
        <end position="427"/>
    </location>
</feature>